<organism evidence="1 2">
    <name type="scientific">Alteracholeplasma palmae (strain ATCC 49389 / J233)</name>
    <name type="common">Acholeplasma palmae</name>
    <dbReference type="NCBI Taxonomy" id="1318466"/>
    <lineage>
        <taxon>Bacteria</taxon>
        <taxon>Bacillati</taxon>
        <taxon>Mycoplasmatota</taxon>
        <taxon>Mollicutes</taxon>
        <taxon>Acholeplasmatales</taxon>
        <taxon>Acholeplasmataceae</taxon>
        <taxon>Acholeplasma</taxon>
    </lineage>
</organism>
<name>U4KK59_ALTPJ</name>
<keyword evidence="2" id="KW-1185">Reference proteome</keyword>
<sequence length="237" mass="28282">MKIEKISKKGKNYQVKLEENELILTEDTILFFRLTKDKEVSHELMEEIINKNNYYLIYQKTLNKLKNPKSSYELIKFLRQNEVSENNIEEIISELKNKKLINDEKLIKNIIEYTNKSRNQIKNKLTQKGFSESEYNEYLMLKDDTDQLEKEFLKLVKKNQKLSSEVASKKITQSLLTKGYSYNKISDVMSQLDNYIFSDEKIKQDITKFRQKYQDDAKVIKKLLSLGYTYETIKKHL</sequence>
<dbReference type="EMBL" id="FO681347">
    <property type="protein sequence ID" value="CCV64044.1"/>
    <property type="molecule type" value="Genomic_DNA"/>
</dbReference>
<dbReference type="KEGG" id="apal:BN85404670"/>
<dbReference type="Proteomes" id="UP000032740">
    <property type="component" value="Chromosome"/>
</dbReference>
<proteinExistence type="predicted"/>
<dbReference type="RefSeq" id="WP_026657149.1">
    <property type="nucleotide sequence ID" value="NC_022538.1"/>
</dbReference>
<evidence type="ECO:0000313" key="1">
    <source>
        <dbReference type="EMBL" id="CCV64044.1"/>
    </source>
</evidence>
<gene>
    <name evidence="1" type="primary">recX</name>
    <name evidence="1" type="ORF">BN85404670</name>
</gene>
<dbReference type="Gene3D" id="1.10.10.10">
    <property type="entry name" value="Winged helix-like DNA-binding domain superfamily/Winged helix DNA-binding domain"/>
    <property type="match status" value="2"/>
</dbReference>
<accession>U4KK59</accession>
<evidence type="ECO:0000313" key="2">
    <source>
        <dbReference type="Proteomes" id="UP000032740"/>
    </source>
</evidence>
<dbReference type="AlphaFoldDB" id="U4KK59"/>
<dbReference type="HOGENOM" id="CLU_1168646_0_0_14"/>
<protein>
    <submittedName>
        <fullName evidence="1">Regulatory protein RecX</fullName>
    </submittedName>
</protein>
<reference evidence="1 2" key="1">
    <citation type="journal article" date="2013" name="J. Mol. Microbiol. Biotechnol.">
        <title>Analysis of the Complete Genomes of Acholeplasma brassicae , A. palmae and A. laidlawii and Their Comparison to the Obligate Parasites from ' Candidatus Phytoplasma'.</title>
        <authorList>
            <person name="Kube M."/>
            <person name="Siewert C."/>
            <person name="Migdoll A.M."/>
            <person name="Duduk B."/>
            <person name="Holz S."/>
            <person name="Rabus R."/>
            <person name="Seemuller E."/>
            <person name="Mitrovic J."/>
            <person name="Muller I."/>
            <person name="Buttner C."/>
            <person name="Reinhardt R."/>
        </authorList>
    </citation>
    <scope>NUCLEOTIDE SEQUENCE [LARGE SCALE GENOMIC DNA]</scope>
    <source>
        <strain evidence="1 2">J233</strain>
    </source>
</reference>
<dbReference type="InterPro" id="IPR036388">
    <property type="entry name" value="WH-like_DNA-bd_sf"/>
</dbReference>
<dbReference type="STRING" id="1318466.BN85404670"/>